<protein>
    <submittedName>
        <fullName evidence="1">(Mediterranean fruit fly) hypothetical protein</fullName>
    </submittedName>
</protein>
<dbReference type="Proteomes" id="UP000606786">
    <property type="component" value="Unassembled WGS sequence"/>
</dbReference>
<accession>A0A811VDM3</accession>
<proteinExistence type="predicted"/>
<evidence type="ECO:0000313" key="1">
    <source>
        <dbReference type="EMBL" id="CAD7013446.1"/>
    </source>
</evidence>
<organism evidence="1 2">
    <name type="scientific">Ceratitis capitata</name>
    <name type="common">Mediterranean fruit fly</name>
    <name type="synonym">Tephritis capitata</name>
    <dbReference type="NCBI Taxonomy" id="7213"/>
    <lineage>
        <taxon>Eukaryota</taxon>
        <taxon>Metazoa</taxon>
        <taxon>Ecdysozoa</taxon>
        <taxon>Arthropoda</taxon>
        <taxon>Hexapoda</taxon>
        <taxon>Insecta</taxon>
        <taxon>Pterygota</taxon>
        <taxon>Neoptera</taxon>
        <taxon>Endopterygota</taxon>
        <taxon>Diptera</taxon>
        <taxon>Brachycera</taxon>
        <taxon>Muscomorpha</taxon>
        <taxon>Tephritoidea</taxon>
        <taxon>Tephritidae</taxon>
        <taxon>Ceratitis</taxon>
        <taxon>Ceratitis</taxon>
    </lineage>
</organism>
<evidence type="ECO:0000313" key="2">
    <source>
        <dbReference type="Proteomes" id="UP000606786"/>
    </source>
</evidence>
<name>A0A811VDM3_CERCA</name>
<reference evidence="1" key="1">
    <citation type="submission" date="2020-11" db="EMBL/GenBank/DDBJ databases">
        <authorList>
            <person name="Whitehead M."/>
        </authorList>
    </citation>
    <scope>NUCLEOTIDE SEQUENCE</scope>
    <source>
        <strain evidence="1">EGII</strain>
    </source>
</reference>
<sequence length="105" mass="11641">MRRRLHLQRNGLVAGSFAIKSVSKHRSACGKSQDVAFALICKAANTISVHLHACHIYINIYTYTYLHIHLHVCRRVNVAHGQFALEVQGQSIGAALATRLGGYCR</sequence>
<gene>
    <name evidence="1" type="ORF">CCAP1982_LOCUS21511</name>
</gene>
<keyword evidence="2" id="KW-1185">Reference proteome</keyword>
<comment type="caution">
    <text evidence="1">The sequence shown here is derived from an EMBL/GenBank/DDBJ whole genome shotgun (WGS) entry which is preliminary data.</text>
</comment>
<dbReference type="AlphaFoldDB" id="A0A811VDM3"/>
<dbReference type="EMBL" id="CAJHJT010000056">
    <property type="protein sequence ID" value="CAD7013446.1"/>
    <property type="molecule type" value="Genomic_DNA"/>
</dbReference>